<dbReference type="InterPro" id="IPR050095">
    <property type="entry name" value="ECF_ABC_transporter_ATP-bd"/>
</dbReference>
<evidence type="ECO:0000256" key="1">
    <source>
        <dbReference type="ARBA" id="ARBA00005417"/>
    </source>
</evidence>
<dbReference type="PROSITE" id="PS50893">
    <property type="entry name" value="ABC_TRANSPORTER_2"/>
    <property type="match status" value="1"/>
</dbReference>
<evidence type="ECO:0000256" key="2">
    <source>
        <dbReference type="ARBA" id="ARBA00022448"/>
    </source>
</evidence>
<evidence type="ECO:0000256" key="4">
    <source>
        <dbReference type="ARBA" id="ARBA00022741"/>
    </source>
</evidence>
<keyword evidence="10" id="KW-1185">Reference proteome</keyword>
<evidence type="ECO:0000256" key="7">
    <source>
        <dbReference type="ARBA" id="ARBA00023136"/>
    </source>
</evidence>
<evidence type="ECO:0000259" key="8">
    <source>
        <dbReference type="PROSITE" id="PS50893"/>
    </source>
</evidence>
<sequence>MNGTSGRMFRLQGVNVAFHTPQGLQHVLKDISLDIAAGEWVALVGRNGSGKSTLAKVLAGRLPLSSGVLDISAEVRSQLVFQNPEAQLVGDTIGEDIAFGLENAAVERSSMPGRIAEAMKQAGLRMPLDRPVKELSGGQKQLLAAADCLALRPNVLIWDEATSMLDPHGRLRLLQTARKLHADGVTIIWVTQLMEELAAAQRVVALEDGRMVYEGDNRRFFYDALGGDGEAPCERIGFAAPYAVQVARRLLASGHRLSVKPIDASELSGAVTALCR</sequence>
<keyword evidence="5 9" id="KW-0067">ATP-binding</keyword>
<feature type="domain" description="ABC transporter" evidence="8">
    <location>
        <begin position="11"/>
        <end position="233"/>
    </location>
</feature>
<comment type="similarity">
    <text evidence="1">Belongs to the ABC transporter superfamily.</text>
</comment>
<comment type="caution">
    <text evidence="9">The sequence shown here is derived from an EMBL/GenBank/DDBJ whole genome shotgun (WGS) entry which is preliminary data.</text>
</comment>
<keyword evidence="4" id="KW-0547">Nucleotide-binding</keyword>
<dbReference type="InterPro" id="IPR027417">
    <property type="entry name" value="P-loop_NTPase"/>
</dbReference>
<dbReference type="InterPro" id="IPR015856">
    <property type="entry name" value="ABC_transpr_CbiO/EcfA_su"/>
</dbReference>
<evidence type="ECO:0000313" key="9">
    <source>
        <dbReference type="EMBL" id="MFC0211471.1"/>
    </source>
</evidence>
<keyword evidence="2" id="KW-0813">Transport</keyword>
<dbReference type="GO" id="GO:0005524">
    <property type="term" value="F:ATP binding"/>
    <property type="evidence" value="ECO:0007669"/>
    <property type="project" value="UniProtKB-KW"/>
</dbReference>
<keyword evidence="3" id="KW-1003">Cell membrane</keyword>
<evidence type="ECO:0000256" key="3">
    <source>
        <dbReference type="ARBA" id="ARBA00022475"/>
    </source>
</evidence>
<dbReference type="Pfam" id="PF00005">
    <property type="entry name" value="ABC_tran"/>
    <property type="match status" value="1"/>
</dbReference>
<evidence type="ECO:0000256" key="6">
    <source>
        <dbReference type="ARBA" id="ARBA00022967"/>
    </source>
</evidence>
<evidence type="ECO:0000313" key="10">
    <source>
        <dbReference type="Proteomes" id="UP001589776"/>
    </source>
</evidence>
<dbReference type="RefSeq" id="WP_377468451.1">
    <property type="nucleotide sequence ID" value="NZ_JBHLWN010000019.1"/>
</dbReference>
<dbReference type="InterPro" id="IPR003593">
    <property type="entry name" value="AAA+_ATPase"/>
</dbReference>
<dbReference type="PANTHER" id="PTHR43553:SF24">
    <property type="entry name" value="ENERGY-COUPLING FACTOR TRANSPORTER ATP-BINDING PROTEIN ECFA1"/>
    <property type="match status" value="1"/>
</dbReference>
<dbReference type="CDD" id="cd03225">
    <property type="entry name" value="ABC_cobalt_CbiO_domain1"/>
    <property type="match status" value="1"/>
</dbReference>
<organism evidence="9 10">
    <name type="scientific">Paenibacillus chartarius</name>
    <dbReference type="NCBI Taxonomy" id="747481"/>
    <lineage>
        <taxon>Bacteria</taxon>
        <taxon>Bacillati</taxon>
        <taxon>Bacillota</taxon>
        <taxon>Bacilli</taxon>
        <taxon>Bacillales</taxon>
        <taxon>Paenibacillaceae</taxon>
        <taxon>Paenibacillus</taxon>
    </lineage>
</organism>
<dbReference type="Gene3D" id="3.40.50.300">
    <property type="entry name" value="P-loop containing nucleotide triphosphate hydrolases"/>
    <property type="match status" value="1"/>
</dbReference>
<proteinExistence type="inferred from homology"/>
<dbReference type="EMBL" id="JBHLWN010000019">
    <property type="protein sequence ID" value="MFC0211471.1"/>
    <property type="molecule type" value="Genomic_DNA"/>
</dbReference>
<keyword evidence="6" id="KW-1278">Translocase</keyword>
<gene>
    <name evidence="9" type="ORF">ACFFK0_03240</name>
</gene>
<dbReference type="InterPro" id="IPR003439">
    <property type="entry name" value="ABC_transporter-like_ATP-bd"/>
</dbReference>
<evidence type="ECO:0000256" key="5">
    <source>
        <dbReference type="ARBA" id="ARBA00022840"/>
    </source>
</evidence>
<dbReference type="SUPFAM" id="SSF52540">
    <property type="entry name" value="P-loop containing nucleoside triphosphate hydrolases"/>
    <property type="match status" value="1"/>
</dbReference>
<dbReference type="PANTHER" id="PTHR43553">
    <property type="entry name" value="HEAVY METAL TRANSPORTER"/>
    <property type="match status" value="1"/>
</dbReference>
<accession>A0ABV6DFR4</accession>
<keyword evidence="7" id="KW-0472">Membrane</keyword>
<dbReference type="SMART" id="SM00382">
    <property type="entry name" value="AAA"/>
    <property type="match status" value="1"/>
</dbReference>
<name>A0ABV6DFR4_9BACL</name>
<protein>
    <submittedName>
        <fullName evidence="9">ATP-binding cassette domain-containing protein</fullName>
    </submittedName>
</protein>
<dbReference type="Proteomes" id="UP001589776">
    <property type="component" value="Unassembled WGS sequence"/>
</dbReference>
<reference evidence="9 10" key="1">
    <citation type="submission" date="2024-09" db="EMBL/GenBank/DDBJ databases">
        <authorList>
            <person name="Sun Q."/>
            <person name="Mori K."/>
        </authorList>
    </citation>
    <scope>NUCLEOTIDE SEQUENCE [LARGE SCALE GENOMIC DNA]</scope>
    <source>
        <strain evidence="9 10">CCM 7759</strain>
    </source>
</reference>